<accession>A0ABP0UAC5</accession>
<reference evidence="1" key="1">
    <citation type="submission" date="2024-02" db="EMBL/GenBank/DDBJ databases">
        <authorList>
            <consortium name="ELIXIR-Norway"/>
            <consortium name="Elixir Norway"/>
        </authorList>
    </citation>
    <scope>NUCLEOTIDE SEQUENCE</scope>
</reference>
<evidence type="ECO:0000313" key="1">
    <source>
        <dbReference type="EMBL" id="CAK9215840.1"/>
    </source>
</evidence>
<dbReference type="EMBL" id="OZ019894">
    <property type="protein sequence ID" value="CAK9215840.1"/>
    <property type="molecule type" value="Genomic_DNA"/>
</dbReference>
<sequence length="73" mass="8179">MFRVRATSFLAGFAVASAIAIYQLQKDVWGSHQILADEVEGYYSQLEKRIKQLEHLTGLTPSKDTHQVAGKDD</sequence>
<protein>
    <submittedName>
        <fullName evidence="1">Uncharacterized protein</fullName>
    </submittedName>
</protein>
<dbReference type="PANTHER" id="PTHR34970:SF5">
    <property type="entry name" value="PROTEIN, PUTATIVE-RELATED"/>
    <property type="match status" value="1"/>
</dbReference>
<gene>
    <name evidence="1" type="ORF">CSSPTR1EN2_LOCUS12989</name>
</gene>
<name>A0ABP0UAC5_9BRYO</name>
<evidence type="ECO:0000313" key="2">
    <source>
        <dbReference type="Proteomes" id="UP001497512"/>
    </source>
</evidence>
<proteinExistence type="predicted"/>
<dbReference type="PANTHER" id="PTHR34970">
    <property type="entry name" value="ABC TRANSPORTER A FAMILY PROTEIN"/>
    <property type="match status" value="1"/>
</dbReference>
<dbReference type="Proteomes" id="UP001497512">
    <property type="component" value="Chromosome 2"/>
</dbReference>
<keyword evidence="2" id="KW-1185">Reference proteome</keyword>
<organism evidence="1 2">
    <name type="scientific">Sphagnum troendelagicum</name>
    <dbReference type="NCBI Taxonomy" id="128251"/>
    <lineage>
        <taxon>Eukaryota</taxon>
        <taxon>Viridiplantae</taxon>
        <taxon>Streptophyta</taxon>
        <taxon>Embryophyta</taxon>
        <taxon>Bryophyta</taxon>
        <taxon>Sphagnophytina</taxon>
        <taxon>Sphagnopsida</taxon>
        <taxon>Sphagnales</taxon>
        <taxon>Sphagnaceae</taxon>
        <taxon>Sphagnum</taxon>
    </lineage>
</organism>